<reference evidence="3 4" key="1">
    <citation type="journal article" date="2024" name="J. Plant Pathol.">
        <title>Sequence and assembly of the genome of Seiridium unicorne, isolate CBS 538.82, causal agent of cypress canker disease.</title>
        <authorList>
            <person name="Scali E."/>
            <person name="Rocca G.D."/>
            <person name="Danti R."/>
            <person name="Garbelotto M."/>
            <person name="Barberini S."/>
            <person name="Baroncelli R."/>
            <person name="Emiliani G."/>
        </authorList>
    </citation>
    <scope>NUCLEOTIDE SEQUENCE [LARGE SCALE GENOMIC DNA]</scope>
    <source>
        <strain evidence="3 4">BM-138-508</strain>
    </source>
</reference>
<protein>
    <submittedName>
        <fullName evidence="3">Uncharacterized protein</fullName>
    </submittedName>
</protein>
<organism evidence="3 4">
    <name type="scientific">Seiridium unicorne</name>
    <dbReference type="NCBI Taxonomy" id="138068"/>
    <lineage>
        <taxon>Eukaryota</taxon>
        <taxon>Fungi</taxon>
        <taxon>Dikarya</taxon>
        <taxon>Ascomycota</taxon>
        <taxon>Pezizomycotina</taxon>
        <taxon>Sordariomycetes</taxon>
        <taxon>Xylariomycetidae</taxon>
        <taxon>Amphisphaeriales</taxon>
        <taxon>Sporocadaceae</taxon>
        <taxon>Seiridium</taxon>
    </lineage>
</organism>
<keyword evidence="2" id="KW-0732">Signal</keyword>
<feature type="chain" id="PRO_5047482935" evidence="2">
    <location>
        <begin position="19"/>
        <end position="240"/>
    </location>
</feature>
<accession>A0ABR2V5F7</accession>
<gene>
    <name evidence="3" type="ORF">SUNI508_05400</name>
</gene>
<evidence type="ECO:0000313" key="3">
    <source>
        <dbReference type="EMBL" id="KAK9421799.1"/>
    </source>
</evidence>
<dbReference type="EMBL" id="JARVKF010000157">
    <property type="protein sequence ID" value="KAK9421799.1"/>
    <property type="molecule type" value="Genomic_DNA"/>
</dbReference>
<name>A0ABR2V5F7_9PEZI</name>
<proteinExistence type="predicted"/>
<keyword evidence="4" id="KW-1185">Reference proteome</keyword>
<evidence type="ECO:0000256" key="1">
    <source>
        <dbReference type="SAM" id="MobiDB-lite"/>
    </source>
</evidence>
<evidence type="ECO:0000256" key="2">
    <source>
        <dbReference type="SAM" id="SignalP"/>
    </source>
</evidence>
<evidence type="ECO:0000313" key="4">
    <source>
        <dbReference type="Proteomes" id="UP001408356"/>
    </source>
</evidence>
<comment type="caution">
    <text evidence="3">The sequence shown here is derived from an EMBL/GenBank/DDBJ whole genome shotgun (WGS) entry which is preliminary data.</text>
</comment>
<dbReference type="Proteomes" id="UP001408356">
    <property type="component" value="Unassembled WGS sequence"/>
</dbReference>
<feature type="signal peptide" evidence="2">
    <location>
        <begin position="1"/>
        <end position="18"/>
    </location>
</feature>
<sequence length="240" mass="24062">MLTQSVCLALLAAGGAFAKPCKKPSYSAVAAPATTSSAPSYVASTTSSATISITTSGATSSTSSSTEASSTDSASSTLTSSASSETSSTSSTTSTSSAYATPTFMITVSGSNAVADGTTMTDAPDGNDDEGIATFTNGAGYFTLSEDGVLAELSTGQIANTAPDQTTQAIYFNTAEIITQFGYDTCDCGINSETSILSCDCGEVNTIFSMNSDDLELYIGDSVPEGSAAVTVSVVINSRE</sequence>
<feature type="region of interest" description="Disordered" evidence="1">
    <location>
        <begin position="54"/>
        <end position="96"/>
    </location>
</feature>